<organism evidence="2 3">
    <name type="scientific">Megasphaera micronuciformis F0359</name>
    <dbReference type="NCBI Taxonomy" id="706434"/>
    <lineage>
        <taxon>Bacteria</taxon>
        <taxon>Bacillati</taxon>
        <taxon>Bacillota</taxon>
        <taxon>Negativicutes</taxon>
        <taxon>Veillonellales</taxon>
        <taxon>Veillonellaceae</taxon>
        <taxon>Megasphaera</taxon>
    </lineage>
</organism>
<feature type="transmembrane region" description="Helical" evidence="1">
    <location>
        <begin position="109"/>
        <end position="129"/>
    </location>
</feature>
<keyword evidence="1" id="KW-0472">Membrane</keyword>
<gene>
    <name evidence="2" type="ORF">HMPREF9429_01815</name>
</gene>
<protein>
    <submittedName>
        <fullName evidence="2">Uncharacterized protein</fullName>
    </submittedName>
</protein>
<reference evidence="2 3" key="1">
    <citation type="submission" date="2010-08" db="EMBL/GenBank/DDBJ databases">
        <authorList>
            <person name="Weinstock G."/>
            <person name="Sodergren E."/>
            <person name="Clifton S."/>
            <person name="Fulton L."/>
            <person name="Fulton B."/>
            <person name="Courtney L."/>
            <person name="Fronick C."/>
            <person name="Harrison M."/>
            <person name="Strong C."/>
            <person name="Farmer C."/>
            <person name="Delahaunty K."/>
            <person name="Markovic C."/>
            <person name="Hall O."/>
            <person name="Minx P."/>
            <person name="Tomlinson C."/>
            <person name="Mitreva M."/>
            <person name="Hou S."/>
            <person name="Chen J."/>
            <person name="Wollam A."/>
            <person name="Pepin K.H."/>
            <person name="Johnson M."/>
            <person name="Bhonagiri V."/>
            <person name="Zhang X."/>
            <person name="Suruliraj S."/>
            <person name="Warren W."/>
            <person name="Chinwalla A."/>
            <person name="Mardis E.R."/>
            <person name="Wilson R.K."/>
        </authorList>
    </citation>
    <scope>NUCLEOTIDE SEQUENCE [LARGE SCALE GENOMIC DNA]</scope>
    <source>
        <strain evidence="2 3">F0359</strain>
    </source>
</reference>
<feature type="transmembrane region" description="Helical" evidence="1">
    <location>
        <begin position="70"/>
        <end position="87"/>
    </location>
</feature>
<evidence type="ECO:0000313" key="3">
    <source>
        <dbReference type="Proteomes" id="UP000003195"/>
    </source>
</evidence>
<keyword evidence="1" id="KW-1133">Transmembrane helix</keyword>
<keyword evidence="3" id="KW-1185">Reference proteome</keyword>
<accession>E2ZEB3</accession>
<name>E2ZEB3_9FIRM</name>
<evidence type="ECO:0000256" key="1">
    <source>
        <dbReference type="SAM" id="Phobius"/>
    </source>
</evidence>
<dbReference type="Proteomes" id="UP000003195">
    <property type="component" value="Unassembled WGS sequence"/>
</dbReference>
<feature type="transmembrane region" description="Helical" evidence="1">
    <location>
        <begin position="12"/>
        <end position="29"/>
    </location>
</feature>
<dbReference type="eggNOG" id="ENOG5034ACR">
    <property type="taxonomic scope" value="Bacteria"/>
</dbReference>
<dbReference type="AlphaFoldDB" id="E2ZEB3"/>
<proteinExistence type="predicted"/>
<dbReference type="OrthoDB" id="1630594at2"/>
<dbReference type="STRING" id="706434.HMPREF9429_01815"/>
<evidence type="ECO:0000313" key="2">
    <source>
        <dbReference type="EMBL" id="EFQ03387.1"/>
    </source>
</evidence>
<feature type="transmembrane region" description="Helical" evidence="1">
    <location>
        <begin position="35"/>
        <end position="58"/>
    </location>
</feature>
<keyword evidence="1" id="KW-0812">Transmembrane</keyword>
<dbReference type="EMBL" id="AECS01000049">
    <property type="protein sequence ID" value="EFQ03387.1"/>
    <property type="molecule type" value="Genomic_DNA"/>
</dbReference>
<sequence length="145" mass="15689">MSLWKDVCKQALYMSFFTILIPIGAYTIHSGSSAVVAAVSYGFLSTVIPLAYVGMAGAAFGDKNVRIRRIGIVAARIIVAVAVYAVVEHGNLMQCLAPFWQWPAAGRDLVFIILMYADLVLTLTIACILTGRKMRKGESVYAGNP</sequence>
<dbReference type="HOGENOM" id="CLU_1884894_0_0_9"/>
<dbReference type="RefSeq" id="WP_006943222.1">
    <property type="nucleotide sequence ID" value="NZ_GL538212.1"/>
</dbReference>
<comment type="caution">
    <text evidence="2">The sequence shown here is derived from an EMBL/GenBank/DDBJ whole genome shotgun (WGS) entry which is preliminary data.</text>
</comment>